<keyword evidence="10" id="KW-1185">Reference proteome</keyword>
<feature type="transmembrane region" description="Helical" evidence="6">
    <location>
        <begin position="753"/>
        <end position="773"/>
    </location>
</feature>
<evidence type="ECO:0000313" key="10">
    <source>
        <dbReference type="Proteomes" id="UP000271925"/>
    </source>
</evidence>
<dbReference type="AlphaFoldDB" id="A0A3P1BFD4"/>
<evidence type="ECO:0000256" key="3">
    <source>
        <dbReference type="ARBA" id="ARBA00022692"/>
    </source>
</evidence>
<keyword evidence="4 6" id="KW-1133">Transmembrane helix</keyword>
<reference evidence="9 10" key="1">
    <citation type="submission" date="2018-11" db="EMBL/GenBank/DDBJ databases">
        <authorList>
            <person name="Zhou Z."/>
            <person name="Wang G."/>
        </authorList>
    </citation>
    <scope>NUCLEOTIDE SEQUENCE [LARGE SCALE GENOMIC DNA]</scope>
    <source>
        <strain evidence="9 10">KCTC52004</strain>
    </source>
</reference>
<feature type="transmembrane region" description="Helical" evidence="6">
    <location>
        <begin position="21"/>
        <end position="41"/>
    </location>
</feature>
<dbReference type="GO" id="GO:0022857">
    <property type="term" value="F:transmembrane transporter activity"/>
    <property type="evidence" value="ECO:0007669"/>
    <property type="project" value="TreeGrafter"/>
</dbReference>
<sequence>MIRNYFKTAWRGLINNKGYSAINIGGLAVALGISVLLLWWVKDELSFDRFHAQSDRIYRVNGGFGSGASQQFSGQIVAPVAAYARQQMPGVEEAVRIVGNYDMSPFKVGDKTLVEEKAVYVDPAFFTFFNFEWVKGNRSRPFPDLQTVVLTESAALKYFGAAEPVGKMLYSVRNNKNYVVSGIVRDFPDNSSIRCNMLFPLEIVAKGYQANDYWKSMDSDWGNWYAQTFFRLDPRANLDKLAKALTDVHHASNKYDQATVYRLQPLHDIHLYRPDGTQGAIQEVKMMGIVALILLAIGCINYVNLATAQATQRAKEVSVRKVVGAGRRHLIGQFLAESLLIFVVALVLAIGLISGLESTYHELTGKTQPFSLSDPQVWLVLIGVLVFTLAVAGIYPALVLSSFEPLKVLRGKMAIGGRRVTFRQTLVITQFAFSTALIVGTLIIGNQLRFMRERNLGYDRENVFSFWLTEEMSKHYEALKAELSREPSVNHVTASNGNLIGIGNSTGDTDWEGKPKNSMFIVTRMRVEKDFISSFGLKMAAGEAFTGSKTDSMHVILNETAVKNAGIKNPIGKWFTLGQTKGTIIGVVKDFHFASLRQKVEPAVFFYRDNTNFGRIYIKTTGRDAPKAVAAAEKLWKKYSPDYPFEYQFMDVQYNDMYKSEQRTGALFNFFSGVAILVSCLGLFGLATFTAQQRMKEIGIRKVLGASVTGIVALLSKDFLKLVLIGILIASPVAWWAMNQWLQNFAYKIDLEWWVFVLAGLLAVLIAFTTVSFQSIRAALMNPVKSLKTE</sequence>
<evidence type="ECO:0000313" key="9">
    <source>
        <dbReference type="EMBL" id="RRA99779.1"/>
    </source>
</evidence>
<keyword evidence="5 6" id="KW-0472">Membrane</keyword>
<feature type="domain" description="MacB-like periplasmic core" evidence="8">
    <location>
        <begin position="20"/>
        <end position="247"/>
    </location>
</feature>
<keyword evidence="3 6" id="KW-0812">Transmembrane</keyword>
<proteinExistence type="predicted"/>
<organism evidence="9 10">
    <name type="scientific">Larkinella rosea</name>
    <dbReference type="NCBI Taxonomy" id="2025312"/>
    <lineage>
        <taxon>Bacteria</taxon>
        <taxon>Pseudomonadati</taxon>
        <taxon>Bacteroidota</taxon>
        <taxon>Cytophagia</taxon>
        <taxon>Cytophagales</taxon>
        <taxon>Spirosomataceae</taxon>
        <taxon>Larkinella</taxon>
    </lineage>
</organism>
<dbReference type="InterPro" id="IPR025857">
    <property type="entry name" value="MacB_PCD"/>
</dbReference>
<dbReference type="OrthoDB" id="1451596at2"/>
<dbReference type="GO" id="GO:0005886">
    <property type="term" value="C:plasma membrane"/>
    <property type="evidence" value="ECO:0007669"/>
    <property type="project" value="UniProtKB-SubCell"/>
</dbReference>
<evidence type="ECO:0000256" key="6">
    <source>
        <dbReference type="SAM" id="Phobius"/>
    </source>
</evidence>
<dbReference type="EMBL" id="RQJO01000011">
    <property type="protein sequence ID" value="RRA99779.1"/>
    <property type="molecule type" value="Genomic_DNA"/>
</dbReference>
<dbReference type="RefSeq" id="WP_124877811.1">
    <property type="nucleotide sequence ID" value="NZ_RQJO01000011.1"/>
</dbReference>
<comment type="subcellular location">
    <subcellularLocation>
        <location evidence="1">Cell membrane</location>
        <topology evidence="1">Multi-pass membrane protein</topology>
    </subcellularLocation>
</comment>
<feature type="transmembrane region" description="Helical" evidence="6">
    <location>
        <begin position="667"/>
        <end position="691"/>
    </location>
</feature>
<feature type="transmembrane region" description="Helical" evidence="6">
    <location>
        <begin position="424"/>
        <end position="445"/>
    </location>
</feature>
<evidence type="ECO:0000259" key="7">
    <source>
        <dbReference type="Pfam" id="PF02687"/>
    </source>
</evidence>
<dbReference type="Proteomes" id="UP000271925">
    <property type="component" value="Unassembled WGS sequence"/>
</dbReference>
<evidence type="ECO:0000259" key="8">
    <source>
        <dbReference type="Pfam" id="PF12704"/>
    </source>
</evidence>
<name>A0A3P1BFD4_9BACT</name>
<feature type="domain" description="MacB-like periplasmic core" evidence="8">
    <location>
        <begin position="432"/>
        <end position="631"/>
    </location>
</feature>
<feature type="transmembrane region" description="Helical" evidence="6">
    <location>
        <begin position="719"/>
        <end position="738"/>
    </location>
</feature>
<feature type="transmembrane region" description="Helical" evidence="6">
    <location>
        <begin position="376"/>
        <end position="403"/>
    </location>
</feature>
<dbReference type="InterPro" id="IPR003838">
    <property type="entry name" value="ABC3_permease_C"/>
</dbReference>
<feature type="domain" description="ABC3 transporter permease C-terminal" evidence="7">
    <location>
        <begin position="669"/>
        <end position="783"/>
    </location>
</feature>
<feature type="domain" description="ABC3 transporter permease C-terminal" evidence="7">
    <location>
        <begin position="289"/>
        <end position="404"/>
    </location>
</feature>
<dbReference type="Pfam" id="PF02687">
    <property type="entry name" value="FtsX"/>
    <property type="match status" value="2"/>
</dbReference>
<feature type="transmembrane region" description="Helical" evidence="6">
    <location>
        <begin position="334"/>
        <end position="356"/>
    </location>
</feature>
<keyword evidence="2" id="KW-1003">Cell membrane</keyword>
<feature type="transmembrane region" description="Helical" evidence="6">
    <location>
        <begin position="286"/>
        <end position="305"/>
    </location>
</feature>
<gene>
    <name evidence="9" type="ORF">EHT25_24410</name>
</gene>
<protein>
    <submittedName>
        <fullName evidence="9">FtsX-like permease family protein</fullName>
    </submittedName>
</protein>
<dbReference type="InterPro" id="IPR050250">
    <property type="entry name" value="Macrolide_Exporter_MacB"/>
</dbReference>
<comment type="caution">
    <text evidence="9">The sequence shown here is derived from an EMBL/GenBank/DDBJ whole genome shotgun (WGS) entry which is preliminary data.</text>
</comment>
<evidence type="ECO:0000256" key="2">
    <source>
        <dbReference type="ARBA" id="ARBA00022475"/>
    </source>
</evidence>
<dbReference type="PANTHER" id="PTHR30572">
    <property type="entry name" value="MEMBRANE COMPONENT OF TRANSPORTER-RELATED"/>
    <property type="match status" value="1"/>
</dbReference>
<evidence type="ECO:0000256" key="1">
    <source>
        <dbReference type="ARBA" id="ARBA00004651"/>
    </source>
</evidence>
<evidence type="ECO:0000256" key="4">
    <source>
        <dbReference type="ARBA" id="ARBA00022989"/>
    </source>
</evidence>
<evidence type="ECO:0000256" key="5">
    <source>
        <dbReference type="ARBA" id="ARBA00023136"/>
    </source>
</evidence>
<dbReference type="Pfam" id="PF12704">
    <property type="entry name" value="MacB_PCD"/>
    <property type="match status" value="2"/>
</dbReference>
<dbReference type="PANTHER" id="PTHR30572:SF18">
    <property type="entry name" value="ABC-TYPE MACROLIDE FAMILY EXPORT SYSTEM PERMEASE COMPONENT 2"/>
    <property type="match status" value="1"/>
</dbReference>
<accession>A0A3P1BFD4</accession>